<feature type="site" description="Transition state stabilizer" evidence="4">
    <location>
        <position position="174"/>
    </location>
</feature>
<feature type="binding site" evidence="3">
    <location>
        <position position="61"/>
    </location>
    <ligand>
        <name>substrate</name>
    </ligand>
</feature>
<dbReference type="CDD" id="cd07067">
    <property type="entry name" value="HP_PGM_like"/>
    <property type="match status" value="1"/>
</dbReference>
<keyword evidence="6" id="KW-1185">Reference proteome</keyword>
<dbReference type="InterPro" id="IPR013078">
    <property type="entry name" value="His_Pase_superF_clade-1"/>
</dbReference>
<dbReference type="GO" id="GO:0045820">
    <property type="term" value="P:negative regulation of glycolytic process"/>
    <property type="evidence" value="ECO:0007669"/>
    <property type="project" value="TreeGrafter"/>
</dbReference>
<evidence type="ECO:0000256" key="4">
    <source>
        <dbReference type="PIRSR" id="PIRSR613078-3"/>
    </source>
</evidence>
<dbReference type="RefSeq" id="WP_092084109.1">
    <property type="nucleotide sequence ID" value="NZ_FNEL01000004.1"/>
</dbReference>
<name>A0A1G8JBD5_9LACT</name>
<evidence type="ECO:0000256" key="1">
    <source>
        <dbReference type="ARBA" id="ARBA00022801"/>
    </source>
</evidence>
<dbReference type="PANTHER" id="PTHR46517">
    <property type="entry name" value="FRUCTOSE-2,6-BISPHOSPHATASE TIGAR"/>
    <property type="match status" value="1"/>
</dbReference>
<gene>
    <name evidence="5" type="ORF">CJ205_07730</name>
</gene>
<feature type="binding site" evidence="3">
    <location>
        <begin position="11"/>
        <end position="18"/>
    </location>
    <ligand>
        <name>substrate</name>
    </ligand>
</feature>
<dbReference type="AlphaFoldDB" id="A0A1G8JBD5"/>
<dbReference type="Gene3D" id="3.40.50.1240">
    <property type="entry name" value="Phosphoglycerate mutase-like"/>
    <property type="match status" value="1"/>
</dbReference>
<dbReference type="GO" id="GO:0005829">
    <property type="term" value="C:cytosol"/>
    <property type="evidence" value="ECO:0007669"/>
    <property type="project" value="TreeGrafter"/>
</dbReference>
<organism evidence="5 6">
    <name type="scientific">Dolosicoccus paucivorans</name>
    <dbReference type="NCBI Taxonomy" id="84521"/>
    <lineage>
        <taxon>Bacteria</taxon>
        <taxon>Bacillati</taxon>
        <taxon>Bacillota</taxon>
        <taxon>Bacilli</taxon>
        <taxon>Lactobacillales</taxon>
        <taxon>Aerococcaceae</taxon>
        <taxon>Dolosicoccus</taxon>
    </lineage>
</organism>
<dbReference type="Pfam" id="PF00300">
    <property type="entry name" value="His_Phos_1"/>
    <property type="match status" value="1"/>
</dbReference>
<dbReference type="InterPro" id="IPR029033">
    <property type="entry name" value="His_PPase_superfam"/>
</dbReference>
<evidence type="ECO:0000256" key="2">
    <source>
        <dbReference type="PIRSR" id="PIRSR613078-1"/>
    </source>
</evidence>
<keyword evidence="1" id="KW-0378">Hydrolase</keyword>
<evidence type="ECO:0000313" key="5">
    <source>
        <dbReference type="EMBL" id="PMC57794.1"/>
    </source>
</evidence>
<dbReference type="GO" id="GO:0004331">
    <property type="term" value="F:fructose-2,6-bisphosphate 2-phosphatase activity"/>
    <property type="evidence" value="ECO:0007669"/>
    <property type="project" value="TreeGrafter"/>
</dbReference>
<comment type="caution">
    <text evidence="5">The sequence shown here is derived from an EMBL/GenBank/DDBJ whole genome shotgun (WGS) entry which is preliminary data.</text>
</comment>
<dbReference type="SMART" id="SM00855">
    <property type="entry name" value="PGAM"/>
    <property type="match status" value="1"/>
</dbReference>
<evidence type="ECO:0000256" key="3">
    <source>
        <dbReference type="PIRSR" id="PIRSR613078-2"/>
    </source>
</evidence>
<reference evidence="5 6" key="1">
    <citation type="submission" date="2017-09" db="EMBL/GenBank/DDBJ databases">
        <title>Bacterial strain isolated from the female urinary microbiota.</title>
        <authorList>
            <person name="Thomas-White K."/>
            <person name="Kumar N."/>
            <person name="Forster S."/>
            <person name="Putonti C."/>
            <person name="Lawley T."/>
            <person name="Wolfe A.J."/>
        </authorList>
    </citation>
    <scope>NUCLEOTIDE SEQUENCE [LARGE SCALE GENOMIC DNA]</scope>
    <source>
        <strain evidence="5 6">UMB0852</strain>
    </source>
</reference>
<dbReference type="EMBL" id="PNHE01000045">
    <property type="protein sequence ID" value="PMC57794.1"/>
    <property type="molecule type" value="Genomic_DNA"/>
</dbReference>
<dbReference type="STRING" id="84521.SAMN04487994_100422"/>
<feature type="active site" description="Tele-phosphohistidine intermediate" evidence="2">
    <location>
        <position position="12"/>
    </location>
</feature>
<dbReference type="PANTHER" id="PTHR46517:SF1">
    <property type="entry name" value="FRUCTOSE-2,6-BISPHOSPHATASE TIGAR"/>
    <property type="match status" value="1"/>
</dbReference>
<dbReference type="SUPFAM" id="SSF53254">
    <property type="entry name" value="Phosphoglycerate mutase-like"/>
    <property type="match status" value="1"/>
</dbReference>
<proteinExistence type="predicted"/>
<dbReference type="GO" id="GO:0043456">
    <property type="term" value="P:regulation of pentose-phosphate shunt"/>
    <property type="evidence" value="ECO:0007669"/>
    <property type="project" value="TreeGrafter"/>
</dbReference>
<dbReference type="InterPro" id="IPR051695">
    <property type="entry name" value="Phosphoglycerate_Mutase"/>
</dbReference>
<accession>A0A1G8JBD5</accession>
<dbReference type="Proteomes" id="UP000235682">
    <property type="component" value="Unassembled WGS sequence"/>
</dbReference>
<evidence type="ECO:0000313" key="6">
    <source>
        <dbReference type="Proteomes" id="UP000235682"/>
    </source>
</evidence>
<protein>
    <submittedName>
        <fullName evidence="5">Histidine phosphatase family protein</fullName>
    </submittedName>
</protein>
<sequence>MSNGVTFYFMRHGETYFNRYDRFQGWGNTPLTPEGIEEVRESGRGLQDVHFDAVYTSDLMRTIETADLILQENNHADSIELVPMYEFREVFFGSFEGLEVERFWSQINDEVGRKYDLPEGKNNQIRAFMDQTKALDPHHHAENYLEFWQRVEEGLLKLLHKHAGTNQNILVVCHGLTIRYLIHGLVADFDYEEPLKNASVSMVKYINGQFELLGYNQTDHFKALADAVSNDDELES</sequence>
<feature type="active site" description="Proton donor/acceptor" evidence="2">
    <location>
        <position position="89"/>
    </location>
</feature>